<reference evidence="4" key="3">
    <citation type="submission" date="2015-06" db="UniProtKB">
        <authorList>
            <consortium name="EnsemblMetazoa"/>
        </authorList>
    </citation>
    <scope>IDENTIFICATION</scope>
</reference>
<feature type="signal peptide" evidence="2">
    <location>
        <begin position="1"/>
        <end position="28"/>
    </location>
</feature>
<dbReference type="InParanoid" id="T1F6Q8"/>
<dbReference type="SUPFAM" id="SSF49777">
    <property type="entry name" value="PEBP-like"/>
    <property type="match status" value="1"/>
</dbReference>
<dbReference type="RefSeq" id="XP_009018233.1">
    <property type="nucleotide sequence ID" value="XM_009019985.1"/>
</dbReference>
<dbReference type="AlphaFoldDB" id="T1F6Q8"/>
<sequence length="313" mass="34573">MARLLSSPCTSLLLLIIASVSVIDVAGGCESGKLPSVGQFCKFFIDKSLEILSLNGYPGCGGKRFLHKTAQAPTVIFEEAEDDSKYILVMVDPDAPDPSNPVYQYWLHWIRKNIMGHDLKKGVTSDNNDLVEFNPPTPPSGLHRYQFLLFKEPSNFTPNFNDRRERWSVSDFVKINSLCENLVSGYEFVTGYEASDDPLPKPKPKTEAVTQKQDAFTQKSDAAVKKQTKKLNGPTQRPDGPTQRPAVPTQRPAVPTQKPNGPTTRSIVPPVLTEFDPQPTLPNVDPNGSATCSASLLIIFSSAFNVLMIFKIY</sequence>
<gene>
    <name evidence="4" type="primary">20204507</name>
    <name evidence="3" type="ORF">HELRODRAFT_173374</name>
</gene>
<dbReference type="InterPro" id="IPR036610">
    <property type="entry name" value="PEBP-like_sf"/>
</dbReference>
<accession>T1F6Q8</accession>
<evidence type="ECO:0000313" key="3">
    <source>
        <dbReference type="EMBL" id="ESO03676.1"/>
    </source>
</evidence>
<feature type="region of interest" description="Disordered" evidence="1">
    <location>
        <begin position="194"/>
        <end position="269"/>
    </location>
</feature>
<reference evidence="5" key="1">
    <citation type="submission" date="2012-12" db="EMBL/GenBank/DDBJ databases">
        <authorList>
            <person name="Hellsten U."/>
            <person name="Grimwood J."/>
            <person name="Chapman J.A."/>
            <person name="Shapiro H."/>
            <person name="Aerts A."/>
            <person name="Otillar R.P."/>
            <person name="Terry A.Y."/>
            <person name="Boore J.L."/>
            <person name="Simakov O."/>
            <person name="Marletaz F."/>
            <person name="Cho S.-J."/>
            <person name="Edsinger-Gonzales E."/>
            <person name="Havlak P."/>
            <person name="Kuo D.-H."/>
            <person name="Larsson T."/>
            <person name="Lv J."/>
            <person name="Arendt D."/>
            <person name="Savage R."/>
            <person name="Osoegawa K."/>
            <person name="de Jong P."/>
            <person name="Lindberg D.R."/>
            <person name="Seaver E.C."/>
            <person name="Weisblat D.A."/>
            <person name="Putnam N.H."/>
            <person name="Grigoriev I.V."/>
            <person name="Rokhsar D.S."/>
        </authorList>
    </citation>
    <scope>NUCLEOTIDE SEQUENCE</scope>
</reference>
<feature type="compositionally biased region" description="Polar residues" evidence="1">
    <location>
        <begin position="208"/>
        <end position="220"/>
    </location>
</feature>
<reference evidence="3 5" key="2">
    <citation type="journal article" date="2013" name="Nature">
        <title>Insights into bilaterian evolution from three spiralian genomes.</title>
        <authorList>
            <person name="Simakov O."/>
            <person name="Marletaz F."/>
            <person name="Cho S.J."/>
            <person name="Edsinger-Gonzales E."/>
            <person name="Havlak P."/>
            <person name="Hellsten U."/>
            <person name="Kuo D.H."/>
            <person name="Larsson T."/>
            <person name="Lv J."/>
            <person name="Arendt D."/>
            <person name="Savage R."/>
            <person name="Osoegawa K."/>
            <person name="de Jong P."/>
            <person name="Grimwood J."/>
            <person name="Chapman J.A."/>
            <person name="Shapiro H."/>
            <person name="Aerts A."/>
            <person name="Otillar R.P."/>
            <person name="Terry A.Y."/>
            <person name="Boore J.L."/>
            <person name="Grigoriev I.V."/>
            <person name="Lindberg D.R."/>
            <person name="Seaver E.C."/>
            <person name="Weisblat D.A."/>
            <person name="Putnam N.H."/>
            <person name="Rokhsar D.S."/>
        </authorList>
    </citation>
    <scope>NUCLEOTIDE SEQUENCE</scope>
</reference>
<dbReference type="eggNOG" id="KOG3346">
    <property type="taxonomic scope" value="Eukaryota"/>
</dbReference>
<dbReference type="EMBL" id="KB096590">
    <property type="protein sequence ID" value="ESO03676.1"/>
    <property type="molecule type" value="Genomic_DNA"/>
</dbReference>
<dbReference type="InterPro" id="IPR008914">
    <property type="entry name" value="PEBP"/>
</dbReference>
<dbReference type="PANTHER" id="PTHR11362">
    <property type="entry name" value="PHOSPHATIDYLETHANOLAMINE-BINDING PROTEIN"/>
    <property type="match status" value="1"/>
</dbReference>
<evidence type="ECO:0000256" key="1">
    <source>
        <dbReference type="SAM" id="MobiDB-lite"/>
    </source>
</evidence>
<dbReference type="STRING" id="6412.T1F6Q8"/>
<feature type="chain" id="PRO_5010980336" evidence="2">
    <location>
        <begin position="29"/>
        <end position="313"/>
    </location>
</feature>
<feature type="compositionally biased region" description="Polar residues" evidence="1">
    <location>
        <begin position="257"/>
        <end position="266"/>
    </location>
</feature>
<name>T1F6Q8_HELRO</name>
<evidence type="ECO:0000313" key="4">
    <source>
        <dbReference type="EnsemblMetazoa" id="HelroP173374"/>
    </source>
</evidence>
<dbReference type="Proteomes" id="UP000015101">
    <property type="component" value="Unassembled WGS sequence"/>
</dbReference>
<dbReference type="OMA" id="NDRRERW"/>
<dbReference type="KEGG" id="hro:HELRODRAFT_173374"/>
<dbReference type="Gene3D" id="3.90.280.10">
    <property type="entry name" value="PEBP-like"/>
    <property type="match status" value="1"/>
</dbReference>
<dbReference type="PANTHER" id="PTHR11362:SF82">
    <property type="entry name" value="PHOSPHATIDYLETHANOLAMINE-BINDING PROTEIN 4"/>
    <property type="match status" value="1"/>
</dbReference>
<evidence type="ECO:0000256" key="2">
    <source>
        <dbReference type="SAM" id="SignalP"/>
    </source>
</evidence>
<organism evidence="4 5">
    <name type="scientific">Helobdella robusta</name>
    <name type="common">Californian leech</name>
    <dbReference type="NCBI Taxonomy" id="6412"/>
    <lineage>
        <taxon>Eukaryota</taxon>
        <taxon>Metazoa</taxon>
        <taxon>Spiralia</taxon>
        <taxon>Lophotrochozoa</taxon>
        <taxon>Annelida</taxon>
        <taxon>Clitellata</taxon>
        <taxon>Hirudinea</taxon>
        <taxon>Rhynchobdellida</taxon>
        <taxon>Glossiphoniidae</taxon>
        <taxon>Helobdella</taxon>
    </lineage>
</organism>
<keyword evidence="5" id="KW-1185">Reference proteome</keyword>
<keyword evidence="2" id="KW-0732">Signal</keyword>
<dbReference type="CTD" id="20204507"/>
<dbReference type="CDD" id="cd00866">
    <property type="entry name" value="PEBP_euk"/>
    <property type="match status" value="1"/>
</dbReference>
<protein>
    <submittedName>
        <fullName evidence="3 4">Uncharacterized protein</fullName>
    </submittedName>
</protein>
<dbReference type="OrthoDB" id="6053929at2759"/>
<proteinExistence type="predicted"/>
<dbReference type="EnsemblMetazoa" id="HelroT173374">
    <property type="protein sequence ID" value="HelroP173374"/>
    <property type="gene ID" value="HelroG173374"/>
</dbReference>
<evidence type="ECO:0000313" key="5">
    <source>
        <dbReference type="Proteomes" id="UP000015101"/>
    </source>
</evidence>
<dbReference type="Pfam" id="PF01161">
    <property type="entry name" value="PBP"/>
    <property type="match status" value="1"/>
</dbReference>
<dbReference type="HOGENOM" id="CLU_1078809_0_0_1"/>
<dbReference type="EMBL" id="AMQM01004530">
    <property type="status" value="NOT_ANNOTATED_CDS"/>
    <property type="molecule type" value="Genomic_DNA"/>
</dbReference>
<dbReference type="GeneID" id="20204507"/>
<dbReference type="InterPro" id="IPR035810">
    <property type="entry name" value="PEBP_euk"/>
</dbReference>